<feature type="signal peptide" evidence="1">
    <location>
        <begin position="1"/>
        <end position="27"/>
    </location>
</feature>
<dbReference type="InterPro" id="IPR000914">
    <property type="entry name" value="SBP_5_dom"/>
</dbReference>
<gene>
    <name evidence="3" type="ORF">HNR71_005303</name>
    <name evidence="4" type="ORF">HPO96_09620</name>
</gene>
<dbReference type="InterPro" id="IPR039424">
    <property type="entry name" value="SBP_5"/>
</dbReference>
<evidence type="ECO:0000313" key="5">
    <source>
        <dbReference type="Proteomes" id="UP000534306"/>
    </source>
</evidence>
<evidence type="ECO:0000313" key="3">
    <source>
        <dbReference type="EMBL" id="MBB6569666.1"/>
    </source>
</evidence>
<dbReference type="SUPFAM" id="SSF53850">
    <property type="entry name" value="Periplasmic binding protein-like II"/>
    <property type="match status" value="1"/>
</dbReference>
<dbReference type="GO" id="GO:0015833">
    <property type="term" value="P:peptide transport"/>
    <property type="evidence" value="ECO:0007669"/>
    <property type="project" value="TreeGrafter"/>
</dbReference>
<dbReference type="Gene3D" id="3.90.76.10">
    <property type="entry name" value="Dipeptide-binding Protein, Domain 1"/>
    <property type="match status" value="1"/>
</dbReference>
<dbReference type="EMBL" id="JACHKF010000001">
    <property type="protein sequence ID" value="MBB6569666.1"/>
    <property type="molecule type" value="Genomic_DNA"/>
</dbReference>
<dbReference type="GO" id="GO:0042597">
    <property type="term" value="C:periplasmic space"/>
    <property type="evidence" value="ECO:0007669"/>
    <property type="project" value="UniProtKB-ARBA"/>
</dbReference>
<evidence type="ECO:0000313" key="4">
    <source>
        <dbReference type="EMBL" id="NOL40502.1"/>
    </source>
</evidence>
<dbReference type="PROSITE" id="PS51318">
    <property type="entry name" value="TAT"/>
    <property type="match status" value="1"/>
</dbReference>
<dbReference type="InterPro" id="IPR006311">
    <property type="entry name" value="TAT_signal"/>
</dbReference>
<proteinExistence type="predicted"/>
<dbReference type="InterPro" id="IPR030678">
    <property type="entry name" value="Peptide/Ni-bd"/>
</dbReference>
<dbReference type="PANTHER" id="PTHR30290:SF65">
    <property type="entry name" value="MONOACYL PHOSPHATIDYLINOSITOL TETRAMANNOSIDE-BINDING PROTEIN LPQW-RELATED"/>
    <property type="match status" value="1"/>
</dbReference>
<comment type="caution">
    <text evidence="4">The sequence shown here is derived from an EMBL/GenBank/DDBJ whole genome shotgun (WGS) entry which is preliminary data.</text>
</comment>
<evidence type="ECO:0000313" key="6">
    <source>
        <dbReference type="Proteomes" id="UP000553957"/>
    </source>
</evidence>
<evidence type="ECO:0000259" key="2">
    <source>
        <dbReference type="Pfam" id="PF00496"/>
    </source>
</evidence>
<dbReference type="Proteomes" id="UP000553957">
    <property type="component" value="Unassembled WGS sequence"/>
</dbReference>
<dbReference type="GO" id="GO:0043190">
    <property type="term" value="C:ATP-binding cassette (ABC) transporter complex"/>
    <property type="evidence" value="ECO:0007669"/>
    <property type="project" value="InterPro"/>
</dbReference>
<protein>
    <submittedName>
        <fullName evidence="4">ABC transporter substrate-binding protein</fullName>
    </submittedName>
    <submittedName>
        <fullName evidence="3">Peptide/nickel transport system substrate-binding protein</fullName>
    </submittedName>
</protein>
<reference evidence="3 6" key="2">
    <citation type="submission" date="2020-08" db="EMBL/GenBank/DDBJ databases">
        <title>Sequencing the genomes of 1000 actinobacteria strains.</title>
        <authorList>
            <person name="Klenk H.-P."/>
        </authorList>
    </citation>
    <scope>NUCLEOTIDE SEQUENCE [LARGE SCALE GENOMIC DNA]</scope>
    <source>
        <strain evidence="3 6">DSM 15626</strain>
    </source>
</reference>
<dbReference type="GO" id="GO:1904680">
    <property type="term" value="F:peptide transmembrane transporter activity"/>
    <property type="evidence" value="ECO:0007669"/>
    <property type="project" value="TreeGrafter"/>
</dbReference>
<keyword evidence="5" id="KW-1185">Reference proteome</keyword>
<dbReference type="Gene3D" id="3.10.105.10">
    <property type="entry name" value="Dipeptide-binding Protein, Domain 3"/>
    <property type="match status" value="1"/>
</dbReference>
<sequence>MTLSRRVLLRSAGLGAAAVALPSACGAAASGQTPVQATASATPKPGGTLRAVFTGGGATESLDPYVGGAPVDLVRHEVMYDALFRFRGNEVEAALALAAKPVAGQGAFDLELRPDVVWHDGTAFTARDVLASFAYMSSPERAYPSELSAYFDFAKATVTGPLTLRIPTRQPIGEPALLLASYPAKIVKPGKSIGTGPYQVDAFAAGREARLKKFDRYWEKTAVSDELVLSSLTDPQAKVNAVLSGQSDFSTDIPFTIAKTGTSNAELEIRTAGPLGRVGFGFVLNATKAPFKDPRARKAVRLGIDRQALVDSVLLGFGAPGNDLFGAGSKHFDSREPLARDVDQARTLLKDAGAAGATVVFRTAEYEIGYNASTQLVAEQLRELGLMVKIDQVGVPEFFDVKALGQTDGIVFSIGALPLPVTYSRLAAYPTLGLPDAELKTALGAALAATDEPARAKAWATAQQIMTDRGNTVVWGQADTLSIARKSVAGVETRAGQEKYPYLGRAGLA</sequence>
<feature type="chain" id="PRO_5038315482" evidence="1">
    <location>
        <begin position="28"/>
        <end position="509"/>
    </location>
</feature>
<feature type="domain" description="Solute-binding protein family 5" evidence="2">
    <location>
        <begin position="91"/>
        <end position="396"/>
    </location>
</feature>
<dbReference type="AlphaFoldDB" id="A0A7Y4NY28"/>
<keyword evidence="1" id="KW-0732">Signal</keyword>
<accession>A0A7Y4NY28</accession>
<dbReference type="Pfam" id="PF00496">
    <property type="entry name" value="SBP_bac_5"/>
    <property type="match status" value="1"/>
</dbReference>
<dbReference type="Gene3D" id="3.40.190.10">
    <property type="entry name" value="Periplasmic binding protein-like II"/>
    <property type="match status" value="1"/>
</dbReference>
<reference evidence="4 5" key="1">
    <citation type="submission" date="2020-05" db="EMBL/GenBank/DDBJ databases">
        <title>Genome sequence of Kribbella sandramycini ATCC 39419.</title>
        <authorList>
            <person name="Maclea K.S."/>
            <person name="Fair J.L."/>
        </authorList>
    </citation>
    <scope>NUCLEOTIDE SEQUENCE [LARGE SCALE GENOMIC DNA]</scope>
    <source>
        <strain evidence="4 5">ATCC 39419</strain>
    </source>
</reference>
<dbReference type="Proteomes" id="UP000534306">
    <property type="component" value="Unassembled WGS sequence"/>
</dbReference>
<dbReference type="EMBL" id="JABJRC010000002">
    <property type="protein sequence ID" value="NOL40502.1"/>
    <property type="molecule type" value="Genomic_DNA"/>
</dbReference>
<name>A0A7Y4NY28_9ACTN</name>
<dbReference type="PIRSF" id="PIRSF002741">
    <property type="entry name" value="MppA"/>
    <property type="match status" value="1"/>
</dbReference>
<organism evidence="4 5">
    <name type="scientific">Kribbella sandramycini</name>
    <dbReference type="NCBI Taxonomy" id="60450"/>
    <lineage>
        <taxon>Bacteria</taxon>
        <taxon>Bacillati</taxon>
        <taxon>Actinomycetota</taxon>
        <taxon>Actinomycetes</taxon>
        <taxon>Propionibacteriales</taxon>
        <taxon>Kribbellaceae</taxon>
        <taxon>Kribbella</taxon>
    </lineage>
</organism>
<dbReference type="RefSeq" id="WP_171672999.1">
    <property type="nucleotide sequence ID" value="NZ_BAAAGT010000002.1"/>
</dbReference>
<dbReference type="PANTHER" id="PTHR30290">
    <property type="entry name" value="PERIPLASMIC BINDING COMPONENT OF ABC TRANSPORTER"/>
    <property type="match status" value="1"/>
</dbReference>
<evidence type="ECO:0000256" key="1">
    <source>
        <dbReference type="SAM" id="SignalP"/>
    </source>
</evidence>